<protein>
    <submittedName>
        <fullName evidence="1">Uncharacterized protein</fullName>
    </submittedName>
</protein>
<reference evidence="1" key="1">
    <citation type="submission" date="2023-04" db="EMBL/GenBank/DDBJ databases">
        <title>Draft Genome sequencing of Naganishia species isolated from polar environments using Oxford Nanopore Technology.</title>
        <authorList>
            <person name="Leo P."/>
            <person name="Venkateswaran K."/>
        </authorList>
    </citation>
    <scope>NUCLEOTIDE SEQUENCE</scope>
    <source>
        <strain evidence="1">DBVPG 5303</strain>
    </source>
</reference>
<evidence type="ECO:0000313" key="2">
    <source>
        <dbReference type="Proteomes" id="UP001234202"/>
    </source>
</evidence>
<keyword evidence="2" id="KW-1185">Reference proteome</keyword>
<accession>A0ACC2XVG6</accession>
<organism evidence="1 2">
    <name type="scientific">Naganishia onofrii</name>
    <dbReference type="NCBI Taxonomy" id="1851511"/>
    <lineage>
        <taxon>Eukaryota</taxon>
        <taxon>Fungi</taxon>
        <taxon>Dikarya</taxon>
        <taxon>Basidiomycota</taxon>
        <taxon>Agaricomycotina</taxon>
        <taxon>Tremellomycetes</taxon>
        <taxon>Filobasidiales</taxon>
        <taxon>Filobasidiaceae</taxon>
        <taxon>Naganishia</taxon>
    </lineage>
</organism>
<evidence type="ECO:0000313" key="1">
    <source>
        <dbReference type="EMBL" id="KAJ9127957.1"/>
    </source>
</evidence>
<gene>
    <name evidence="1" type="ORF">QFC24_000243</name>
</gene>
<name>A0ACC2XVG6_9TREE</name>
<sequence length="129" mass="14568">MFFPEMFENQTPGSRSAVRMTSDGLSSNTPKAESFTPSEQYPSITSPAADLFQLTSIVTELAVSHQELHDRTHQAVDSWEMVAGELMKKVENMSSTIQEMREKIAHLEETQNVEEECVPEGGVLRWNYD</sequence>
<proteinExistence type="predicted"/>
<comment type="caution">
    <text evidence="1">The sequence shown here is derived from an EMBL/GenBank/DDBJ whole genome shotgun (WGS) entry which is preliminary data.</text>
</comment>
<dbReference type="Proteomes" id="UP001234202">
    <property type="component" value="Unassembled WGS sequence"/>
</dbReference>
<dbReference type="EMBL" id="JASBWV010000001">
    <property type="protein sequence ID" value="KAJ9127957.1"/>
    <property type="molecule type" value="Genomic_DNA"/>
</dbReference>